<protein>
    <submittedName>
        <fullName evidence="4">Flavodoxin family protein</fullName>
    </submittedName>
</protein>
<evidence type="ECO:0000313" key="4">
    <source>
        <dbReference type="EMBL" id="HIZ34026.1"/>
    </source>
</evidence>
<dbReference type="EMBL" id="DXBX01000089">
    <property type="protein sequence ID" value="HIZ34026.1"/>
    <property type="molecule type" value="Genomic_DNA"/>
</dbReference>
<sequence>MKILILNASPRPDGNIARMLEAMREEAVRGGAEVCHEVVSHLHVHPCTGCMKCRSARQCVLPADDAQRILALLSEADVLIVGSPCYWGNMPGTLKVLFDRMVYGLTGESPRGLPRPLHKGKRAVLVTTCSTPWPFNVWFRQSRGTVRALREILKWSGFKIVRSIERGGTKTRPLTERDLVRCRRAVRDSTIVG</sequence>
<dbReference type="InterPro" id="IPR003680">
    <property type="entry name" value="Flavodoxin_fold"/>
</dbReference>
<dbReference type="SUPFAM" id="SSF52218">
    <property type="entry name" value="Flavoproteins"/>
    <property type="match status" value="1"/>
</dbReference>
<dbReference type="Proteomes" id="UP000824028">
    <property type="component" value="Unassembled WGS sequence"/>
</dbReference>
<keyword evidence="1" id="KW-0285">Flavoprotein</keyword>
<dbReference type="PANTHER" id="PTHR43278:SF2">
    <property type="entry name" value="IRON-SULFUR FLAVOPROTEIN"/>
    <property type="match status" value="1"/>
</dbReference>
<keyword evidence="2" id="KW-0288">FMN</keyword>
<feature type="domain" description="Flavodoxin-like fold" evidence="3">
    <location>
        <begin position="1"/>
        <end position="185"/>
    </location>
</feature>
<evidence type="ECO:0000259" key="3">
    <source>
        <dbReference type="Pfam" id="PF02525"/>
    </source>
</evidence>
<evidence type="ECO:0000256" key="1">
    <source>
        <dbReference type="ARBA" id="ARBA00022630"/>
    </source>
</evidence>
<proteinExistence type="predicted"/>
<name>A0A9D2J2A9_9BACE</name>
<dbReference type="InterPro" id="IPR029039">
    <property type="entry name" value="Flavoprotein-like_sf"/>
</dbReference>
<evidence type="ECO:0000256" key="2">
    <source>
        <dbReference type="ARBA" id="ARBA00022643"/>
    </source>
</evidence>
<reference evidence="4" key="1">
    <citation type="journal article" date="2021" name="PeerJ">
        <title>Extensive microbial diversity within the chicken gut microbiome revealed by metagenomics and culture.</title>
        <authorList>
            <person name="Gilroy R."/>
            <person name="Ravi A."/>
            <person name="Getino M."/>
            <person name="Pursley I."/>
            <person name="Horton D.L."/>
            <person name="Alikhan N.F."/>
            <person name="Baker D."/>
            <person name="Gharbi K."/>
            <person name="Hall N."/>
            <person name="Watson M."/>
            <person name="Adriaenssens E.M."/>
            <person name="Foster-Nyarko E."/>
            <person name="Jarju S."/>
            <person name="Secka A."/>
            <person name="Antonio M."/>
            <person name="Oren A."/>
            <person name="Chaudhuri R.R."/>
            <person name="La Ragione R."/>
            <person name="Hildebrand F."/>
            <person name="Pallen M.J."/>
        </authorList>
    </citation>
    <scope>NUCLEOTIDE SEQUENCE</scope>
    <source>
        <strain evidence="4">ChiHjej9B8-1298</strain>
    </source>
</reference>
<dbReference type="PANTHER" id="PTHR43278">
    <property type="entry name" value="NAD(P)H-DEPENDENT FMN-CONTAINING OXIDOREDUCTASE YWQN-RELATED"/>
    <property type="match status" value="1"/>
</dbReference>
<dbReference type="InterPro" id="IPR051796">
    <property type="entry name" value="ISF_SsuE-like"/>
</dbReference>
<dbReference type="Gene3D" id="3.40.50.360">
    <property type="match status" value="1"/>
</dbReference>
<evidence type="ECO:0000313" key="5">
    <source>
        <dbReference type="Proteomes" id="UP000824028"/>
    </source>
</evidence>
<accession>A0A9D2J2A9</accession>
<dbReference type="Pfam" id="PF02525">
    <property type="entry name" value="Flavodoxin_2"/>
    <property type="match status" value="1"/>
</dbReference>
<organism evidence="4 5">
    <name type="scientific">Candidatus Bacteroides merdigallinarum</name>
    <dbReference type="NCBI Taxonomy" id="2838473"/>
    <lineage>
        <taxon>Bacteria</taxon>
        <taxon>Pseudomonadati</taxon>
        <taxon>Bacteroidota</taxon>
        <taxon>Bacteroidia</taxon>
        <taxon>Bacteroidales</taxon>
        <taxon>Bacteroidaceae</taxon>
        <taxon>Bacteroides</taxon>
    </lineage>
</organism>
<reference evidence="4" key="2">
    <citation type="submission" date="2021-04" db="EMBL/GenBank/DDBJ databases">
        <authorList>
            <person name="Gilroy R."/>
        </authorList>
    </citation>
    <scope>NUCLEOTIDE SEQUENCE</scope>
    <source>
        <strain evidence="4">ChiHjej9B8-1298</strain>
    </source>
</reference>
<comment type="caution">
    <text evidence="4">The sequence shown here is derived from an EMBL/GenBank/DDBJ whole genome shotgun (WGS) entry which is preliminary data.</text>
</comment>
<dbReference type="AlphaFoldDB" id="A0A9D2J2A9"/>
<gene>
    <name evidence="4" type="ORF">H9814_10935</name>
</gene>